<dbReference type="EMBL" id="MBFT01001198">
    <property type="protein sequence ID" value="PVU84916.1"/>
    <property type="molecule type" value="Genomic_DNA"/>
</dbReference>
<name>A0A2T9XXT8_9FUNG</name>
<reference evidence="2 4" key="1">
    <citation type="journal article" date="2018" name="MBio">
        <title>Comparative Genomics Reveals the Core Gene Toolbox for the Fungus-Insect Symbiosis.</title>
        <authorList>
            <person name="Wang Y."/>
            <person name="Stata M."/>
            <person name="Wang W."/>
            <person name="Stajich J.E."/>
            <person name="White M.M."/>
            <person name="Moncalvo J.M."/>
        </authorList>
    </citation>
    <scope>NUCLEOTIDE SEQUENCE [LARGE SCALE GENOMIC DNA]</scope>
    <source>
        <strain evidence="2 4">AUS-77-4</strain>
    </source>
</reference>
<dbReference type="Proteomes" id="UP000245699">
    <property type="component" value="Unassembled WGS sequence"/>
</dbReference>
<dbReference type="OrthoDB" id="8904098at2759"/>
<dbReference type="AlphaFoldDB" id="A0A2T9XXT8"/>
<protein>
    <submittedName>
        <fullName evidence="2">Uncharacterized protein</fullName>
    </submittedName>
</protein>
<evidence type="ECO:0000313" key="2">
    <source>
        <dbReference type="EMBL" id="PVU84916.1"/>
    </source>
</evidence>
<keyword evidence="1" id="KW-1133">Transmembrane helix</keyword>
<evidence type="ECO:0000256" key="1">
    <source>
        <dbReference type="SAM" id="Phobius"/>
    </source>
</evidence>
<feature type="transmembrane region" description="Helical" evidence="1">
    <location>
        <begin position="40"/>
        <end position="65"/>
    </location>
</feature>
<dbReference type="EMBL" id="MBFT01000585">
    <property type="protein sequence ID" value="PVU89008.1"/>
    <property type="molecule type" value="Genomic_DNA"/>
</dbReference>
<comment type="caution">
    <text evidence="2">The sequence shown here is derived from an EMBL/GenBank/DDBJ whole genome shotgun (WGS) entry which is preliminary data.</text>
</comment>
<sequence>MSDNSIEKGVVSNDDLVNEHGYLIDQLVDFECGVPESLSVAAWFVVVLNFANVSISMDHPLWVYIDSRANTERVYRYFYWAINFGALVGQALTPALSKDVRYKLYTIKKPSGSVFAKGLKDAEWDDNFDD</sequence>
<evidence type="ECO:0000313" key="3">
    <source>
        <dbReference type="EMBL" id="PVU89008.1"/>
    </source>
</evidence>
<evidence type="ECO:0000313" key="4">
    <source>
        <dbReference type="Proteomes" id="UP000245699"/>
    </source>
</evidence>
<keyword evidence="1" id="KW-0812">Transmembrane</keyword>
<proteinExistence type="predicted"/>
<organism evidence="2 4">
    <name type="scientific">Furculomyces boomerangus</name>
    <dbReference type="NCBI Taxonomy" id="61424"/>
    <lineage>
        <taxon>Eukaryota</taxon>
        <taxon>Fungi</taxon>
        <taxon>Fungi incertae sedis</taxon>
        <taxon>Zoopagomycota</taxon>
        <taxon>Kickxellomycotina</taxon>
        <taxon>Harpellomycetes</taxon>
        <taxon>Harpellales</taxon>
        <taxon>Harpellaceae</taxon>
        <taxon>Furculomyces</taxon>
    </lineage>
</organism>
<keyword evidence="1" id="KW-0472">Membrane</keyword>
<keyword evidence="4" id="KW-1185">Reference proteome</keyword>
<feature type="transmembrane region" description="Helical" evidence="1">
    <location>
        <begin position="77"/>
        <end position="96"/>
    </location>
</feature>
<gene>
    <name evidence="3" type="ORF">BB559_005272</name>
    <name evidence="2" type="ORF">BB559_007305</name>
</gene>
<accession>A0A2T9XXT8</accession>